<feature type="transmembrane region" description="Helical" evidence="2">
    <location>
        <begin position="69"/>
        <end position="88"/>
    </location>
</feature>
<keyword evidence="5" id="KW-1185">Reference proteome</keyword>
<protein>
    <submittedName>
        <fullName evidence="4">UDP-N-acetylglucosamine 4,6-dehydratase (Configuration-retaining)</fullName>
    </submittedName>
</protein>
<keyword evidence="2" id="KW-0812">Transmembrane</keyword>
<dbReference type="Gene3D" id="3.40.50.720">
    <property type="entry name" value="NAD(P)-binding Rossmann-like Domain"/>
    <property type="match status" value="2"/>
</dbReference>
<dbReference type="Pfam" id="PF02719">
    <property type="entry name" value="Polysacc_synt_2"/>
    <property type="match status" value="1"/>
</dbReference>
<proteinExistence type="inferred from homology"/>
<accession>A0A1D7TLV9</accession>
<organism evidence="4 5">
    <name type="scientific">Sulfurospirillum halorespirans DSM 13726</name>
    <dbReference type="NCBI Taxonomy" id="1193502"/>
    <lineage>
        <taxon>Bacteria</taxon>
        <taxon>Pseudomonadati</taxon>
        <taxon>Campylobacterota</taxon>
        <taxon>Epsilonproteobacteria</taxon>
        <taxon>Campylobacterales</taxon>
        <taxon>Sulfurospirillaceae</taxon>
        <taxon>Sulfurospirillum</taxon>
    </lineage>
</organism>
<keyword evidence="2" id="KW-0472">Membrane</keyword>
<dbReference type="STRING" id="1193502.SHALO_2211"/>
<dbReference type="PANTHER" id="PTHR43318:SF1">
    <property type="entry name" value="POLYSACCHARIDE BIOSYNTHESIS PROTEIN EPSC-RELATED"/>
    <property type="match status" value="1"/>
</dbReference>
<evidence type="ECO:0000256" key="2">
    <source>
        <dbReference type="SAM" id="Phobius"/>
    </source>
</evidence>
<dbReference type="PANTHER" id="PTHR43318">
    <property type="entry name" value="UDP-N-ACETYLGLUCOSAMINE 4,6-DEHYDRATASE"/>
    <property type="match status" value="1"/>
</dbReference>
<feature type="domain" description="Polysaccharide biosynthesis protein CapD-like" evidence="3">
    <location>
        <begin position="265"/>
        <end position="538"/>
    </location>
</feature>
<dbReference type="AlphaFoldDB" id="A0A1D7TLV9"/>
<dbReference type="SUPFAM" id="SSF51735">
    <property type="entry name" value="NAD(P)-binding Rossmann-fold domains"/>
    <property type="match status" value="1"/>
</dbReference>
<feature type="transmembrane region" description="Helical" evidence="2">
    <location>
        <begin position="12"/>
        <end position="30"/>
    </location>
</feature>
<dbReference type="SUPFAM" id="SSF53335">
    <property type="entry name" value="S-adenosyl-L-methionine-dependent methyltransferases"/>
    <property type="match status" value="1"/>
</dbReference>
<sequence>MLLALDKRILNILVIIALTCVTFSWTFWIFHNPIQFDIIAVVISIRVVASILLFKDYSLSWSKVTQKTFLLKSLVYIAAFCVYAPVFYTNVRLALMLSELFLYLFLITFVMYLYYFWVNHSHTHKDKTLVIYGAGKSGLKLEEEYRNTAYKMRYFVDDDIRLQKRSIDSVRIISKDELKEKLSENKYDLLLIAIPSTSAKNINAIYEELRPYFHEIKILPSLDTILSDTFLSHQLKEITVEDLLARHPKDLDKMKISQFIKGKTVMITGAGGSIGSEIVRQCLKYGARKLILIDHSEFNLYQLMEELQSDKLVPIMQSVLNESLMDKAFDTYKPEIVVHAAAYKHVPLVESNVEEGILNNVLGTKICIDLSIKHGVQKFILISTDKAVRPTNVMGTTKRICELYAQNVDAKKTHIVAVRFGNVLGSSGSVIPKFKAQIEKGGPITVTHPEITRYFMLIPEACELVLQTGAIGENGELFILDMGEPVKIADLAQKMIDLSGKKEIVIEFTGLRPGEKLYEELLIHESDKKTAYESIMVTNKTPYAIDKLCTDIEELFTCNDKIAKLKEIVPEFNHNAH</sequence>
<feature type="transmembrane region" description="Helical" evidence="2">
    <location>
        <begin position="36"/>
        <end position="57"/>
    </location>
</feature>
<dbReference type="InterPro" id="IPR029063">
    <property type="entry name" value="SAM-dependent_MTases_sf"/>
</dbReference>
<dbReference type="InterPro" id="IPR051203">
    <property type="entry name" value="Polysaccharide_Synthase-Rel"/>
</dbReference>
<keyword evidence="2" id="KW-1133">Transmembrane helix</keyword>
<evidence type="ECO:0000313" key="4">
    <source>
        <dbReference type="EMBL" id="AOO65972.1"/>
    </source>
</evidence>
<dbReference type="PATRIC" id="fig|1193502.14.peg.2239"/>
<gene>
    <name evidence="4" type="ORF">SHALO_2211</name>
</gene>
<dbReference type="RefSeq" id="WP_069478585.1">
    <property type="nucleotide sequence ID" value="NZ_CP017111.1"/>
</dbReference>
<dbReference type="EMBL" id="CP017111">
    <property type="protein sequence ID" value="AOO65972.1"/>
    <property type="molecule type" value="Genomic_DNA"/>
</dbReference>
<reference evidence="5" key="1">
    <citation type="submission" date="2016-08" db="EMBL/GenBank/DDBJ databases">
        <title>Complete genome sequence of the organohalide-respiring Epsilonproteobacterium Sulfurospirillum halorespirans.</title>
        <authorList>
            <person name="Goris T."/>
            <person name="Zimmermann J."/>
            <person name="Schenz B."/>
            <person name="Lemos M."/>
            <person name="Hackermueller J."/>
            <person name="Diekert G."/>
        </authorList>
    </citation>
    <scope>NUCLEOTIDE SEQUENCE [LARGE SCALE GENOMIC DNA]</scope>
    <source>
        <strain>DSM 13726</strain>
        <strain evidence="5">PCE-M2</strain>
    </source>
</reference>
<comment type="similarity">
    <text evidence="1">Belongs to the polysaccharide synthase family.</text>
</comment>
<evidence type="ECO:0000256" key="1">
    <source>
        <dbReference type="ARBA" id="ARBA00007430"/>
    </source>
</evidence>
<dbReference type="CDD" id="cd05237">
    <property type="entry name" value="UDP_invert_4-6DH_SDR_e"/>
    <property type="match status" value="1"/>
</dbReference>
<feature type="transmembrane region" description="Helical" evidence="2">
    <location>
        <begin position="100"/>
        <end position="118"/>
    </location>
</feature>
<dbReference type="Proteomes" id="UP000094609">
    <property type="component" value="Chromosome"/>
</dbReference>
<dbReference type="KEGG" id="shal:SHALO_2211"/>
<evidence type="ECO:0000313" key="5">
    <source>
        <dbReference type="Proteomes" id="UP000094609"/>
    </source>
</evidence>
<dbReference type="InterPro" id="IPR003869">
    <property type="entry name" value="Polysac_CapD-like"/>
</dbReference>
<dbReference type="InterPro" id="IPR036291">
    <property type="entry name" value="NAD(P)-bd_dom_sf"/>
</dbReference>
<name>A0A1D7TLV9_9BACT</name>
<evidence type="ECO:0000259" key="3">
    <source>
        <dbReference type="Pfam" id="PF02719"/>
    </source>
</evidence>